<dbReference type="Pfam" id="PF26078">
    <property type="entry name" value="Baseplate_J_M"/>
    <property type="match status" value="1"/>
</dbReference>
<evidence type="ECO:0000259" key="1">
    <source>
        <dbReference type="Pfam" id="PF04865"/>
    </source>
</evidence>
<dbReference type="AlphaFoldDB" id="A0A5R9G5V6"/>
<dbReference type="OrthoDB" id="2554267at2"/>
<dbReference type="InterPro" id="IPR006949">
    <property type="entry name" value="Barrel_Baseplate_J-like"/>
</dbReference>
<dbReference type="Pfam" id="PF04865">
    <property type="entry name" value="Baseplate_J"/>
    <property type="match status" value="1"/>
</dbReference>
<dbReference type="PANTHER" id="PTHR37829">
    <property type="entry name" value="PHAGE-LIKE ELEMENT PBSX PROTEIN XKDT"/>
    <property type="match status" value="1"/>
</dbReference>
<evidence type="ECO:0000313" key="3">
    <source>
        <dbReference type="EMBL" id="TLS51752.1"/>
    </source>
</evidence>
<dbReference type="InterPro" id="IPR058531">
    <property type="entry name" value="Baseplate_J_M"/>
</dbReference>
<gene>
    <name evidence="3" type="ORF">FE782_12610</name>
</gene>
<proteinExistence type="predicted"/>
<dbReference type="Proteomes" id="UP000309676">
    <property type="component" value="Unassembled WGS sequence"/>
</dbReference>
<dbReference type="PANTHER" id="PTHR37829:SF3">
    <property type="entry name" value="PROTEIN JAYE-RELATED"/>
    <property type="match status" value="1"/>
</dbReference>
<reference evidence="3 4" key="1">
    <citation type="submission" date="2019-05" db="EMBL/GenBank/DDBJ databases">
        <authorList>
            <person name="Narsing Rao M.P."/>
            <person name="Li W.J."/>
        </authorList>
    </citation>
    <scope>NUCLEOTIDE SEQUENCE [LARGE SCALE GENOMIC DNA]</scope>
    <source>
        <strain evidence="3 4">SYSU_K30003</strain>
    </source>
</reference>
<protein>
    <submittedName>
        <fullName evidence="3">Baseplate J/gp47 family protein</fullName>
    </submittedName>
</protein>
<evidence type="ECO:0000313" key="4">
    <source>
        <dbReference type="Proteomes" id="UP000309676"/>
    </source>
</evidence>
<organism evidence="3 4">
    <name type="scientific">Paenibacillus antri</name>
    <dbReference type="NCBI Taxonomy" id="2582848"/>
    <lineage>
        <taxon>Bacteria</taxon>
        <taxon>Bacillati</taxon>
        <taxon>Bacillota</taxon>
        <taxon>Bacilli</taxon>
        <taxon>Bacillales</taxon>
        <taxon>Paenibacillaceae</taxon>
        <taxon>Paenibacillus</taxon>
    </lineage>
</organism>
<feature type="domain" description="Baseplate protein J-like barrel" evidence="1">
    <location>
        <begin position="88"/>
        <end position="169"/>
    </location>
</feature>
<name>A0A5R9G5V6_9BACL</name>
<dbReference type="InterPro" id="IPR052399">
    <property type="entry name" value="Phage_Baseplate_Assmbl_Protein"/>
</dbReference>
<dbReference type="EMBL" id="VCIW01000007">
    <property type="protein sequence ID" value="TLS51752.1"/>
    <property type="molecule type" value="Genomic_DNA"/>
</dbReference>
<accession>A0A5R9G5V6</accession>
<comment type="caution">
    <text evidence="3">The sequence shown here is derived from an EMBL/GenBank/DDBJ whole genome shotgun (WGS) entry which is preliminary data.</text>
</comment>
<sequence>MEQSSALGFEAKLQQLLARVNDGLDKSEGSVIYDALAPIAMQLWIEESKFRSILEQAFAVTAEGRFLDSIAKDYGLERTPAAAARVELEFTGVVGAAIPDGTTVGIENSDLTFATIGNATIGSDGKAAVPARCKQPGPAGNVNADTIRLLFDPVKDIWTVNNKRPAAGGLDQEADVALRERILYQKRNPEHGGTESDYKRWALSVTGVTYADAINCKRGLGTVDVVIDCEGDDEAREAIFAEVRELIDRKKPLGVDVIVAPVVPREQRVVVRVSGLGEAAAKQAVHQYLRTIEIGGTIYLSKIVAAVIVAGASDAVVIEPEENLPLPESSSLKAEVVILL</sequence>
<keyword evidence="4" id="KW-1185">Reference proteome</keyword>
<dbReference type="RefSeq" id="WP_138194459.1">
    <property type="nucleotide sequence ID" value="NZ_VCIW01000007.1"/>
</dbReference>
<feature type="domain" description="Baseplate J-like central" evidence="2">
    <location>
        <begin position="191"/>
        <end position="260"/>
    </location>
</feature>
<evidence type="ECO:0000259" key="2">
    <source>
        <dbReference type="Pfam" id="PF26078"/>
    </source>
</evidence>